<feature type="coiled-coil region" evidence="2">
    <location>
        <begin position="388"/>
        <end position="436"/>
    </location>
</feature>
<feature type="coiled-coil region" evidence="2">
    <location>
        <begin position="882"/>
        <end position="963"/>
    </location>
</feature>
<evidence type="ECO:0000256" key="2">
    <source>
        <dbReference type="SAM" id="Coils"/>
    </source>
</evidence>
<dbReference type="InterPro" id="IPR010935">
    <property type="entry name" value="SMC_hinge"/>
</dbReference>
<dbReference type="GO" id="GO:0005524">
    <property type="term" value="F:ATP binding"/>
    <property type="evidence" value="ECO:0007669"/>
    <property type="project" value="InterPro"/>
</dbReference>
<sequence length="1581" mass="181620">MYIKYVRLKGFRTYKELAVFSFSPTYNAIVGLNGSGKSNVFLAISFVLGESISQFNRANFLYKGDEASMSEDFTAFAEVVFDISSDKNISSCLNDAKELCLKRVFSESKDVYTVNGKNMRPKEYRQLLESINLIHSEKSQSSDLHYVVMQGSVSKMASASAEERLGVFREVAGHKSFDLKIEDSLKILQESTITYNSLEGQFQQVARKLSALESQQKDLDNWKGLDTKRKVLQCNLMLLKVEEVEGSLRKAAEDEAEQSKLVSDLQKKFDFLDSQLKKHKSYLKSISENSCDEKSNELNNLQSKYDQISNEIRGLESEITAITYSNENYNKELSDLTTNIRDTNTCMEKLSPRMATVSESISRIEIEVNDLLYKKANAAKSSGPIKTSEEVQTVISKLEKQKKFLNQTIKDHEINNKKMQESLLQCENDLKRIRNDLYNSEAAKNRKLESYERQRVEMELSSESKRAKQKQLSTEMLKLSKLKLNLVQAQEDFKKVSFSNQQILDLISLWLNQGGRSNDNTKSNNTSSNKSNSNNNSDNGDENMTDLTYEHLDHSSFVGVLIDIITVKDEYKIAIEQVLRSKLFTIVVSNIEYAKALVNFIESRRSRYTTNIRIISLDLLNQEPEIRSGSKEADESVVPLKACVKYDPKLDSLIDSLLKDFNLVPDTETAIKLLSKNQNSVTMNGEIVRSSYEEYTKNRCTKADKIPRVYSKQIRVVSVTRKNDKTVDNSHYLQFYHNGIVSGGYTNLGDSTLLTYKKLKNAQEEYDSTEKKIKVLNSELDEINKLLEDVKLRYNLTKEEYNSAFEQYNSLTISLNNLTDFEESLKLKMDEDKQTEFKNQIKLIDDQINSFKESLNAKKDRKSKSDDTEQIDGKLEKNYRSLAALKNEMLSLDGKKQQLKSRYEELSVKRADLSKKIIVNTQMLNDYKHHLEELKQTLKEVETAKNNDKIEEVNLQILKLENENKSNYFKLQQETSKLKSIAQLKSSITLALSEYKSQLSCMDVKVRESAKLNMIKERSLVLDQLAQINKECSYLDYSSHVSSKDCNDLKDEFEQLSSRKHQILLSKEEIYKSIKKLKTEKDKNLVDLVATTNGNIGEIFQQLVPNGKIKLHFSGLDIKVSFNSTSEDAQINQLSGGQKTLVSLAFILSLQKLKPAPFYLLDEVDSALDDQYRSKLAKLLEKQAKEGSQIVVTTFRCVGMAYRLLREQLLKPAQVFYEIVNEDGTSCSKEVTLNRAMEIVKQEPGPDYSWSPPKVVDLVRNVHINRTTHIRAPFHHRRYPYEFKTKEYFKYKAGTGVEIKDTEKPAKEADKAEKDSSVEPKMNVELNRVKREDPTYRRLFNKKSLRQRIYDGEVFFYDDYLEYNIAKDYCRLFGRPFDIPRQDWGGKNFYFGEKIPDPRLDEEQVEILKRDSIRSLAKDEANEVSETDALIMSSKYLDDFKRNELLRGEIPSLFEGSASVVRQRPRKDCWVSFHNLKNYGLMIDSVTKCPLIHVQLQSAFQVGWNPHLKSTVLDQAEAPADDKAVDPYSVSEEQMEKVRAALSEKKKVVEEPLPDITKLFKSKSYGINENCYTIGGGRYRI</sequence>
<dbReference type="PANTHER" id="PTHR43977">
    <property type="entry name" value="STRUCTURAL MAINTENANCE OF CHROMOSOMES PROTEIN 3"/>
    <property type="match status" value="1"/>
</dbReference>
<dbReference type="GO" id="GO:0051276">
    <property type="term" value="P:chromosome organization"/>
    <property type="evidence" value="ECO:0007669"/>
    <property type="project" value="InterPro"/>
</dbReference>
<evidence type="ECO:0000256" key="1">
    <source>
        <dbReference type="ARBA" id="ARBA00023054"/>
    </source>
</evidence>
<proteinExistence type="predicted"/>
<evidence type="ECO:0000313" key="6">
    <source>
        <dbReference type="Proteomes" id="UP000003786"/>
    </source>
</evidence>
<gene>
    <name evidence="5" type="ORF">TOT_030000536</name>
</gene>
<dbReference type="STRING" id="869250.J4C8S0"/>
<dbReference type="InterPro" id="IPR027417">
    <property type="entry name" value="P-loop_NTPase"/>
</dbReference>
<dbReference type="Pfam" id="PF02463">
    <property type="entry name" value="SMC_N"/>
    <property type="match status" value="1"/>
</dbReference>
<feature type="domain" description="SMC hinge" evidence="4">
    <location>
        <begin position="555"/>
        <end position="674"/>
    </location>
</feature>
<organism evidence="5 6">
    <name type="scientific">Theileria orientalis strain Shintoku</name>
    <dbReference type="NCBI Taxonomy" id="869250"/>
    <lineage>
        <taxon>Eukaryota</taxon>
        <taxon>Sar</taxon>
        <taxon>Alveolata</taxon>
        <taxon>Apicomplexa</taxon>
        <taxon>Aconoidasida</taxon>
        <taxon>Piroplasmida</taxon>
        <taxon>Theileriidae</taxon>
        <taxon>Theileria</taxon>
    </lineage>
</organism>
<keyword evidence="6" id="KW-1185">Reference proteome</keyword>
<dbReference type="Gene3D" id="1.20.5.170">
    <property type="match status" value="1"/>
</dbReference>
<dbReference type="OMA" id="KQVFLHE"/>
<dbReference type="Pfam" id="PF06470">
    <property type="entry name" value="SMC_hinge"/>
    <property type="match status" value="1"/>
</dbReference>
<dbReference type="InterPro" id="IPR003395">
    <property type="entry name" value="RecF/RecN/SMC_N"/>
</dbReference>
<name>J4C8S0_THEOR</name>
<feature type="region of interest" description="Disordered" evidence="3">
    <location>
        <begin position="517"/>
        <end position="545"/>
    </location>
</feature>
<dbReference type="Proteomes" id="UP000003786">
    <property type="component" value="Chromosome 3"/>
</dbReference>
<dbReference type="RefSeq" id="XP_009691574.1">
    <property type="nucleotide sequence ID" value="XM_009693279.1"/>
</dbReference>
<dbReference type="GeneID" id="20715707"/>
<reference evidence="5 6" key="1">
    <citation type="journal article" date="2012" name="MBio">
        <title>Comparative genome analysis of three eukaryotic parasites with differing abilities to transform leukocytes reveals key mediators of Theileria-induced leukocyte transformation.</title>
        <authorList>
            <person name="Hayashida K."/>
            <person name="Hara Y."/>
            <person name="Abe T."/>
            <person name="Yamasaki C."/>
            <person name="Toyoda A."/>
            <person name="Kosuge T."/>
            <person name="Suzuki Y."/>
            <person name="Sato Y."/>
            <person name="Kawashima S."/>
            <person name="Katayama T."/>
            <person name="Wakaguri H."/>
            <person name="Inoue N."/>
            <person name="Homma K."/>
            <person name="Tada-Umezaki M."/>
            <person name="Yagi Y."/>
            <person name="Fujii Y."/>
            <person name="Habara T."/>
            <person name="Kanehisa M."/>
            <person name="Watanabe H."/>
            <person name="Ito K."/>
            <person name="Gojobori T."/>
            <person name="Sugawara H."/>
            <person name="Imanishi T."/>
            <person name="Weir W."/>
            <person name="Gardner M."/>
            <person name="Pain A."/>
            <person name="Shiels B."/>
            <person name="Hattori M."/>
            <person name="Nene V."/>
            <person name="Sugimoto C."/>
        </authorList>
    </citation>
    <scope>NUCLEOTIDE SEQUENCE [LARGE SCALE GENOMIC DNA]</scope>
    <source>
        <strain evidence="5 6">Shintoku</strain>
    </source>
</reference>
<dbReference type="VEuPathDB" id="PiroplasmaDB:TOT_030000536"/>
<feature type="coiled-coil region" evidence="2">
    <location>
        <begin position="284"/>
        <end position="318"/>
    </location>
</feature>
<feature type="coiled-coil region" evidence="2">
    <location>
        <begin position="759"/>
        <end position="800"/>
    </location>
</feature>
<dbReference type="SMART" id="SM00968">
    <property type="entry name" value="SMC_hinge"/>
    <property type="match status" value="1"/>
</dbReference>
<dbReference type="Gene3D" id="3.30.70.1620">
    <property type="match status" value="1"/>
</dbReference>
<feature type="compositionally biased region" description="Low complexity" evidence="3">
    <location>
        <begin position="517"/>
        <end position="538"/>
    </location>
</feature>
<dbReference type="GO" id="GO:0005694">
    <property type="term" value="C:chromosome"/>
    <property type="evidence" value="ECO:0007669"/>
    <property type="project" value="InterPro"/>
</dbReference>
<evidence type="ECO:0000256" key="3">
    <source>
        <dbReference type="SAM" id="MobiDB-lite"/>
    </source>
</evidence>
<dbReference type="EMBL" id="AP011948">
    <property type="protein sequence ID" value="BAM41273.1"/>
    <property type="molecule type" value="Genomic_DNA"/>
</dbReference>
<keyword evidence="1 2" id="KW-0175">Coiled coil</keyword>
<dbReference type="SUPFAM" id="SSF75553">
    <property type="entry name" value="Smc hinge domain"/>
    <property type="match status" value="1"/>
</dbReference>
<dbReference type="SUPFAM" id="SSF52540">
    <property type="entry name" value="P-loop containing nucleoside triphosphate hydrolases"/>
    <property type="match status" value="1"/>
</dbReference>
<dbReference type="KEGG" id="tot:TOT_030000536"/>
<dbReference type="eggNOG" id="KOG0964">
    <property type="taxonomic scope" value="Eukaryota"/>
</dbReference>
<dbReference type="InterPro" id="IPR036277">
    <property type="entry name" value="SMC_hinge_sf"/>
</dbReference>
<accession>J4C8S0</accession>
<dbReference type="Gene3D" id="3.40.50.300">
    <property type="entry name" value="P-loop containing nucleotide triphosphate hydrolases"/>
    <property type="match status" value="2"/>
</dbReference>
<evidence type="ECO:0000259" key="4">
    <source>
        <dbReference type="SMART" id="SM00968"/>
    </source>
</evidence>
<evidence type="ECO:0000313" key="5">
    <source>
        <dbReference type="EMBL" id="BAM41273.1"/>
    </source>
</evidence>
<dbReference type="Gene3D" id="1.20.1060.20">
    <property type="match status" value="1"/>
</dbReference>
<protein>
    <submittedName>
        <fullName evidence="5">Chromosome segregation protein</fullName>
    </submittedName>
</protein>
<dbReference type="OrthoDB" id="361636at2759"/>